<dbReference type="InterPro" id="IPR008978">
    <property type="entry name" value="HSP20-like_chaperone"/>
</dbReference>
<accession>A0A3R7YJW0</accession>
<dbReference type="CDD" id="cd00298">
    <property type="entry name" value="ACD_sHsps_p23-like"/>
    <property type="match status" value="1"/>
</dbReference>
<dbReference type="RefSeq" id="WP_259133630.1">
    <property type="nucleotide sequence ID" value="NZ_JANUCS010000003.1"/>
</dbReference>
<reference evidence="2 3" key="1">
    <citation type="submission" date="2018-08" db="EMBL/GenBank/DDBJ databases">
        <title>The metabolism and importance of syntrophic acetate oxidation coupled to methane or sulfide production in haloalkaline environments.</title>
        <authorList>
            <person name="Timmers P.H.A."/>
            <person name="Vavourakis C.D."/>
            <person name="Sorokin D.Y."/>
            <person name="Sinninghe Damste J.S."/>
            <person name="Muyzer G."/>
            <person name="Stams A.J.M."/>
            <person name="Plugge C.M."/>
        </authorList>
    </citation>
    <scope>NUCLEOTIDE SEQUENCE [LARGE SCALE GENOMIC DNA]</scope>
    <source>
        <strain evidence="2">MSAO_Arc3</strain>
    </source>
</reference>
<comment type="caution">
    <text evidence="2">The sequence shown here is derived from an EMBL/GenBank/DDBJ whole genome shotgun (WGS) entry which is preliminary data.</text>
</comment>
<protein>
    <submittedName>
        <fullName evidence="2">Hsp20/alpha crystallin family protein</fullName>
    </submittedName>
</protein>
<sequence length="87" mass="10237">MDKSIEYPYVYEYSDEANKTLNLEISLPGVKKKNVELKINEKSFSIKLRHKKKKYRGTYPIFCAVDANKAIYRYEKGKIKISAPKWS</sequence>
<organism evidence="2 3">
    <name type="scientific">Methanosalsum natronophilum</name>
    <dbReference type="NCBI Taxonomy" id="768733"/>
    <lineage>
        <taxon>Archaea</taxon>
        <taxon>Methanobacteriati</taxon>
        <taxon>Methanobacteriota</taxon>
        <taxon>Stenosarchaea group</taxon>
        <taxon>Methanomicrobia</taxon>
        <taxon>Methanosarcinales</taxon>
        <taxon>Methanosarcinaceae</taxon>
        <taxon>Methanosalsum</taxon>
    </lineage>
</organism>
<gene>
    <name evidence="2" type="ORF">D5R95_00505</name>
</gene>
<dbReference type="Proteomes" id="UP000284763">
    <property type="component" value="Unassembled WGS sequence"/>
</dbReference>
<dbReference type="AlphaFoldDB" id="A0A3R7YJW0"/>
<dbReference type="Gene3D" id="2.60.40.790">
    <property type="match status" value="1"/>
</dbReference>
<dbReference type="PROSITE" id="PS51203">
    <property type="entry name" value="CS"/>
    <property type="match status" value="1"/>
</dbReference>
<dbReference type="InterPro" id="IPR007052">
    <property type="entry name" value="CS_dom"/>
</dbReference>
<dbReference type="Pfam" id="PF04969">
    <property type="entry name" value="CS"/>
    <property type="match status" value="1"/>
</dbReference>
<feature type="domain" description="CS" evidence="1">
    <location>
        <begin position="5"/>
        <end position="87"/>
    </location>
</feature>
<proteinExistence type="predicted"/>
<evidence type="ECO:0000259" key="1">
    <source>
        <dbReference type="PROSITE" id="PS51203"/>
    </source>
</evidence>
<evidence type="ECO:0000313" key="3">
    <source>
        <dbReference type="Proteomes" id="UP000284763"/>
    </source>
</evidence>
<dbReference type="EMBL" id="QZAB01000042">
    <property type="protein sequence ID" value="RQD92307.1"/>
    <property type="molecule type" value="Genomic_DNA"/>
</dbReference>
<dbReference type="SUPFAM" id="SSF49764">
    <property type="entry name" value="HSP20-like chaperones"/>
    <property type="match status" value="1"/>
</dbReference>
<evidence type="ECO:0000313" key="2">
    <source>
        <dbReference type="EMBL" id="RQD92307.1"/>
    </source>
</evidence>
<name>A0A3R7YJW0_9EURY</name>